<gene>
    <name evidence="2" type="ORF">LPJ64_000307</name>
</gene>
<organism evidence="2 3">
    <name type="scientific">Coemansia asiatica</name>
    <dbReference type="NCBI Taxonomy" id="1052880"/>
    <lineage>
        <taxon>Eukaryota</taxon>
        <taxon>Fungi</taxon>
        <taxon>Fungi incertae sedis</taxon>
        <taxon>Zoopagomycota</taxon>
        <taxon>Kickxellomycotina</taxon>
        <taxon>Kickxellomycetes</taxon>
        <taxon>Kickxellales</taxon>
        <taxon>Kickxellaceae</taxon>
        <taxon>Coemansia</taxon>
    </lineage>
</organism>
<keyword evidence="1" id="KW-1133">Transmembrane helix</keyword>
<keyword evidence="1" id="KW-0812">Transmembrane</keyword>
<accession>A0A9W8CN49</accession>
<proteinExistence type="predicted"/>
<keyword evidence="1" id="KW-0472">Membrane</keyword>
<dbReference type="EMBL" id="JANBOH010000006">
    <property type="protein sequence ID" value="KAJ1648358.1"/>
    <property type="molecule type" value="Genomic_DNA"/>
</dbReference>
<dbReference type="AlphaFoldDB" id="A0A9W8CN49"/>
<evidence type="ECO:0000313" key="2">
    <source>
        <dbReference type="EMBL" id="KAJ1648358.1"/>
    </source>
</evidence>
<protein>
    <submittedName>
        <fullName evidence="2">Uncharacterized protein</fullName>
    </submittedName>
</protein>
<sequence length="83" mass="9056">MSDDEINYESRKLGLVYGCCAVIVASVLGNKALGLKPKINMFSSIATGSVTGYMWHGFTRQAFQKKRRQLLENSSTSGSVPNP</sequence>
<reference evidence="2" key="1">
    <citation type="submission" date="2022-07" db="EMBL/GenBank/DDBJ databases">
        <title>Phylogenomic reconstructions and comparative analyses of Kickxellomycotina fungi.</title>
        <authorList>
            <person name="Reynolds N.K."/>
            <person name="Stajich J.E."/>
            <person name="Barry K."/>
            <person name="Grigoriev I.V."/>
            <person name="Crous P."/>
            <person name="Smith M.E."/>
        </authorList>
    </citation>
    <scope>NUCLEOTIDE SEQUENCE</scope>
    <source>
        <strain evidence="2">NBRC 105413</strain>
    </source>
</reference>
<evidence type="ECO:0000313" key="3">
    <source>
        <dbReference type="Proteomes" id="UP001145021"/>
    </source>
</evidence>
<dbReference type="Proteomes" id="UP001145021">
    <property type="component" value="Unassembled WGS sequence"/>
</dbReference>
<feature type="transmembrane region" description="Helical" evidence="1">
    <location>
        <begin position="12"/>
        <end position="33"/>
    </location>
</feature>
<comment type="caution">
    <text evidence="2">The sequence shown here is derived from an EMBL/GenBank/DDBJ whole genome shotgun (WGS) entry which is preliminary data.</text>
</comment>
<keyword evidence="3" id="KW-1185">Reference proteome</keyword>
<evidence type="ECO:0000256" key="1">
    <source>
        <dbReference type="SAM" id="Phobius"/>
    </source>
</evidence>
<feature type="transmembrane region" description="Helical" evidence="1">
    <location>
        <begin position="39"/>
        <end position="58"/>
    </location>
</feature>
<name>A0A9W8CN49_9FUNG</name>